<evidence type="ECO:0000313" key="2">
    <source>
        <dbReference type="EMBL" id="SDC71632.1"/>
    </source>
</evidence>
<accession>A0A1G6NUM3</accession>
<dbReference type="STRING" id="1045774.SAMN05421872_103383"/>
<evidence type="ECO:0000313" key="3">
    <source>
        <dbReference type="Proteomes" id="UP000199034"/>
    </source>
</evidence>
<evidence type="ECO:0000259" key="1">
    <source>
        <dbReference type="Pfam" id="PF20611"/>
    </source>
</evidence>
<sequence>MTTRITSRIAALGAALAVGSAALVAVSPSAQAAVSGKADYTCQTSFGPQVVTVTTKAPLPKKVKKGKKVPAKTVVLKVVLSPELATALRGFGITSLSGNAAGAKATVGKTKVALKNVAFKNQAVPASGAMTIKASGKTAAFKLRKRGTQVVKAPTKFKFSAQDQNGNALISNASCSLNPGENAKIGKIKVR</sequence>
<keyword evidence="3" id="KW-1185">Reference proteome</keyword>
<dbReference type="InterPro" id="IPR046542">
    <property type="entry name" value="DUF6801"/>
</dbReference>
<protein>
    <recommendedName>
        <fullName evidence="1">DUF6801 domain-containing protein</fullName>
    </recommendedName>
</protein>
<dbReference type="PROSITE" id="PS51318">
    <property type="entry name" value="TAT"/>
    <property type="match status" value="1"/>
</dbReference>
<dbReference type="RefSeq" id="WP_090853226.1">
    <property type="nucleotide sequence ID" value="NZ_FMZM01000003.1"/>
</dbReference>
<dbReference type="InterPro" id="IPR006311">
    <property type="entry name" value="TAT_signal"/>
</dbReference>
<dbReference type="EMBL" id="FMZM01000003">
    <property type="protein sequence ID" value="SDC71632.1"/>
    <property type="molecule type" value="Genomic_DNA"/>
</dbReference>
<dbReference type="Proteomes" id="UP000199034">
    <property type="component" value="Unassembled WGS sequence"/>
</dbReference>
<gene>
    <name evidence="2" type="ORF">SAMN05421872_103383</name>
</gene>
<feature type="domain" description="DUF6801" evidence="1">
    <location>
        <begin position="39"/>
        <end position="186"/>
    </location>
</feature>
<proteinExistence type="predicted"/>
<organism evidence="2 3">
    <name type="scientific">Nocardioides lianchengensis</name>
    <dbReference type="NCBI Taxonomy" id="1045774"/>
    <lineage>
        <taxon>Bacteria</taxon>
        <taxon>Bacillati</taxon>
        <taxon>Actinomycetota</taxon>
        <taxon>Actinomycetes</taxon>
        <taxon>Propionibacteriales</taxon>
        <taxon>Nocardioidaceae</taxon>
        <taxon>Nocardioides</taxon>
    </lineage>
</organism>
<reference evidence="2 3" key="1">
    <citation type="submission" date="2016-10" db="EMBL/GenBank/DDBJ databases">
        <authorList>
            <person name="de Groot N.N."/>
        </authorList>
    </citation>
    <scope>NUCLEOTIDE SEQUENCE [LARGE SCALE GENOMIC DNA]</scope>
    <source>
        <strain evidence="2 3">CGMCC 4.6858</strain>
    </source>
</reference>
<name>A0A1G6NUM3_9ACTN</name>
<dbReference type="Pfam" id="PF20611">
    <property type="entry name" value="DUF6801"/>
    <property type="match status" value="1"/>
</dbReference>
<dbReference type="AlphaFoldDB" id="A0A1G6NUM3"/>